<evidence type="ECO:0000313" key="6">
    <source>
        <dbReference type="Proteomes" id="UP000260823"/>
    </source>
</evidence>
<dbReference type="PRINTS" id="PR00032">
    <property type="entry name" value="HTHARAC"/>
</dbReference>
<dbReference type="InterPro" id="IPR020449">
    <property type="entry name" value="Tscrpt_reg_AraC-type_HTH"/>
</dbReference>
<protein>
    <submittedName>
        <fullName evidence="5">AraC family transcriptional regulator</fullName>
    </submittedName>
</protein>
<name>A0A3E2NVF5_9SPHI</name>
<dbReference type="SMART" id="SM00342">
    <property type="entry name" value="HTH_ARAC"/>
    <property type="match status" value="1"/>
</dbReference>
<keyword evidence="6" id="KW-1185">Reference proteome</keyword>
<sequence>MNEIQLEKVDFEPGKSFKLFSPRLRNTFLWHYHPEFELVYVEADAGIRHVGAHISSYTQSDLVLIGSNIPHLNFDYRLRSDYHQIVVQLRENFLGRAIGTAPEMALIDQLFKRAKRGIAFYGETRTAIASRLKNLKEMNSFEQLIELVRIFNVLAQSNEYLILNEDDISIQFFLKDKIRMGAIYEYIDANYNRKPDVNVVAAKVNLTTAAFCRYFKRQTKMTFTDFVNQYRIDIAKNLLMQDKNITETCYDVGFESLSYFNKLFKKLVGVNPSNFRKNIRQQVS</sequence>
<evidence type="ECO:0000259" key="4">
    <source>
        <dbReference type="PROSITE" id="PS01124"/>
    </source>
</evidence>
<dbReference type="GO" id="GO:0003700">
    <property type="term" value="F:DNA-binding transcription factor activity"/>
    <property type="evidence" value="ECO:0007669"/>
    <property type="project" value="InterPro"/>
</dbReference>
<dbReference type="OrthoDB" id="9787988at2"/>
<keyword evidence="1" id="KW-0805">Transcription regulation</keyword>
<dbReference type="RefSeq" id="WP_117381883.1">
    <property type="nucleotide sequence ID" value="NZ_QWDE01000001.1"/>
</dbReference>
<dbReference type="GO" id="GO:0043565">
    <property type="term" value="F:sequence-specific DNA binding"/>
    <property type="evidence" value="ECO:0007669"/>
    <property type="project" value="InterPro"/>
</dbReference>
<dbReference type="PANTHER" id="PTHR43280">
    <property type="entry name" value="ARAC-FAMILY TRANSCRIPTIONAL REGULATOR"/>
    <property type="match status" value="1"/>
</dbReference>
<evidence type="ECO:0000256" key="3">
    <source>
        <dbReference type="ARBA" id="ARBA00023163"/>
    </source>
</evidence>
<dbReference type="PROSITE" id="PS01124">
    <property type="entry name" value="HTH_ARAC_FAMILY_2"/>
    <property type="match status" value="1"/>
</dbReference>
<comment type="caution">
    <text evidence="5">The sequence shown here is derived from an EMBL/GenBank/DDBJ whole genome shotgun (WGS) entry which is preliminary data.</text>
</comment>
<feature type="domain" description="HTH araC/xylS-type" evidence="4">
    <location>
        <begin position="181"/>
        <end position="278"/>
    </location>
</feature>
<dbReference type="PANTHER" id="PTHR43280:SF34">
    <property type="entry name" value="ARAC-FAMILY TRANSCRIPTIONAL REGULATOR"/>
    <property type="match status" value="1"/>
</dbReference>
<dbReference type="AlphaFoldDB" id="A0A3E2NVF5"/>
<keyword evidence="3" id="KW-0804">Transcription</keyword>
<reference evidence="5 6" key="1">
    <citation type="submission" date="2018-08" db="EMBL/GenBank/DDBJ databases">
        <title>Mucilaginibacter terrae sp. nov., isolated from manganese diggings.</title>
        <authorList>
            <person name="Huang Y."/>
            <person name="Zhou Z."/>
        </authorList>
    </citation>
    <scope>NUCLEOTIDE SEQUENCE [LARGE SCALE GENOMIC DNA]</scope>
    <source>
        <strain evidence="5 6">ZH6</strain>
    </source>
</reference>
<evidence type="ECO:0000256" key="2">
    <source>
        <dbReference type="ARBA" id="ARBA00023125"/>
    </source>
</evidence>
<dbReference type="Gene3D" id="1.10.10.60">
    <property type="entry name" value="Homeodomain-like"/>
    <property type="match status" value="2"/>
</dbReference>
<organism evidence="5 6">
    <name type="scientific">Mucilaginibacter terrenus</name>
    <dbReference type="NCBI Taxonomy" id="2482727"/>
    <lineage>
        <taxon>Bacteria</taxon>
        <taxon>Pseudomonadati</taxon>
        <taxon>Bacteroidota</taxon>
        <taxon>Sphingobacteriia</taxon>
        <taxon>Sphingobacteriales</taxon>
        <taxon>Sphingobacteriaceae</taxon>
        <taxon>Mucilaginibacter</taxon>
    </lineage>
</organism>
<dbReference type="SUPFAM" id="SSF46689">
    <property type="entry name" value="Homeodomain-like"/>
    <property type="match status" value="2"/>
</dbReference>
<keyword evidence="2" id="KW-0238">DNA-binding</keyword>
<gene>
    <name evidence="5" type="ORF">DYU05_05080</name>
</gene>
<proteinExistence type="predicted"/>
<evidence type="ECO:0000256" key="1">
    <source>
        <dbReference type="ARBA" id="ARBA00023015"/>
    </source>
</evidence>
<dbReference type="Proteomes" id="UP000260823">
    <property type="component" value="Unassembled WGS sequence"/>
</dbReference>
<dbReference type="PROSITE" id="PS00041">
    <property type="entry name" value="HTH_ARAC_FAMILY_1"/>
    <property type="match status" value="1"/>
</dbReference>
<dbReference type="EMBL" id="QWDE01000001">
    <property type="protein sequence ID" value="RFZ84982.1"/>
    <property type="molecule type" value="Genomic_DNA"/>
</dbReference>
<dbReference type="InterPro" id="IPR009057">
    <property type="entry name" value="Homeodomain-like_sf"/>
</dbReference>
<dbReference type="InterPro" id="IPR018060">
    <property type="entry name" value="HTH_AraC"/>
</dbReference>
<dbReference type="Pfam" id="PF12833">
    <property type="entry name" value="HTH_18"/>
    <property type="match status" value="1"/>
</dbReference>
<accession>A0A3E2NVF5</accession>
<evidence type="ECO:0000313" key="5">
    <source>
        <dbReference type="EMBL" id="RFZ84982.1"/>
    </source>
</evidence>
<dbReference type="InterPro" id="IPR018062">
    <property type="entry name" value="HTH_AraC-typ_CS"/>
</dbReference>